<dbReference type="FunFam" id="3.40.50.720:FF:000084">
    <property type="entry name" value="Short-chain dehydrogenase reductase"/>
    <property type="match status" value="1"/>
</dbReference>
<gene>
    <name evidence="3" type="ORF">DNK44_05015</name>
</gene>
<dbReference type="InterPro" id="IPR057326">
    <property type="entry name" value="KR_dom"/>
</dbReference>
<dbReference type="SUPFAM" id="SSF51735">
    <property type="entry name" value="NAD(P)-binding Rossmann-fold domains"/>
    <property type="match status" value="1"/>
</dbReference>
<dbReference type="OrthoDB" id="9806974at2"/>
<dbReference type="RefSeq" id="WP_131197466.1">
    <property type="nucleotide sequence ID" value="NZ_QJUL01000005.1"/>
</dbReference>
<evidence type="ECO:0000259" key="2">
    <source>
        <dbReference type="SMART" id="SM00822"/>
    </source>
</evidence>
<dbReference type="SMART" id="SM00822">
    <property type="entry name" value="PKS_KR"/>
    <property type="match status" value="1"/>
</dbReference>
<organism evidence="3 4">
    <name type="scientific">Phytopseudomonas dryadis</name>
    <dbReference type="NCBI Taxonomy" id="2487520"/>
    <lineage>
        <taxon>Bacteria</taxon>
        <taxon>Pseudomonadati</taxon>
        <taxon>Pseudomonadota</taxon>
        <taxon>Gammaproteobacteria</taxon>
        <taxon>Pseudomonadales</taxon>
        <taxon>Pseudomonadaceae</taxon>
        <taxon>Phytopseudomonas</taxon>
    </lineage>
</organism>
<dbReference type="PANTHER" id="PTHR42879">
    <property type="entry name" value="3-OXOACYL-(ACYL-CARRIER-PROTEIN) REDUCTASE"/>
    <property type="match status" value="1"/>
</dbReference>
<dbReference type="GO" id="GO:0032787">
    <property type="term" value="P:monocarboxylic acid metabolic process"/>
    <property type="evidence" value="ECO:0007669"/>
    <property type="project" value="UniProtKB-ARBA"/>
</dbReference>
<dbReference type="Gene3D" id="3.40.50.720">
    <property type="entry name" value="NAD(P)-binding Rossmann-like Domain"/>
    <property type="match status" value="1"/>
</dbReference>
<dbReference type="PRINTS" id="PR00081">
    <property type="entry name" value="GDHRDH"/>
</dbReference>
<dbReference type="NCBIfam" id="NF009466">
    <property type="entry name" value="PRK12826.1-2"/>
    <property type="match status" value="1"/>
</dbReference>
<accession>A0A4Q9R6F7</accession>
<dbReference type="PANTHER" id="PTHR42879:SF2">
    <property type="entry name" value="3-OXOACYL-[ACYL-CARRIER-PROTEIN] REDUCTASE FABG"/>
    <property type="match status" value="1"/>
</dbReference>
<dbReference type="Proteomes" id="UP000293172">
    <property type="component" value="Unassembled WGS sequence"/>
</dbReference>
<dbReference type="InterPro" id="IPR020904">
    <property type="entry name" value="Sc_DH/Rdtase_CS"/>
</dbReference>
<protein>
    <submittedName>
        <fullName evidence="3">Short-chain dehydrogenase</fullName>
    </submittedName>
</protein>
<reference evidence="3 4" key="1">
    <citation type="submission" date="2018-06" db="EMBL/GenBank/DDBJ databases">
        <title>Three novel Pseudomonas species isolated from symptomatic oak.</title>
        <authorList>
            <person name="Bueno-Gonzalez V."/>
            <person name="Brady C."/>
        </authorList>
    </citation>
    <scope>NUCLEOTIDE SEQUENCE [LARGE SCALE GENOMIC DNA]</scope>
    <source>
        <strain evidence="3 4">P6B</strain>
    </source>
</reference>
<evidence type="ECO:0000313" key="3">
    <source>
        <dbReference type="EMBL" id="TBU96120.1"/>
    </source>
</evidence>
<evidence type="ECO:0000313" key="4">
    <source>
        <dbReference type="Proteomes" id="UP000293172"/>
    </source>
</evidence>
<dbReference type="AlphaFoldDB" id="A0A4Q9R6F7"/>
<comment type="similarity">
    <text evidence="1">Belongs to the short-chain dehydrogenases/reductases (SDR) family.</text>
</comment>
<dbReference type="EMBL" id="QJUL01000005">
    <property type="protein sequence ID" value="TBU96120.1"/>
    <property type="molecule type" value="Genomic_DNA"/>
</dbReference>
<proteinExistence type="inferred from homology"/>
<dbReference type="PROSITE" id="PS00061">
    <property type="entry name" value="ADH_SHORT"/>
    <property type="match status" value="1"/>
</dbReference>
<evidence type="ECO:0000256" key="1">
    <source>
        <dbReference type="ARBA" id="ARBA00006484"/>
    </source>
</evidence>
<dbReference type="InterPro" id="IPR036291">
    <property type="entry name" value="NAD(P)-bd_dom_sf"/>
</dbReference>
<comment type="caution">
    <text evidence="3">The sequence shown here is derived from an EMBL/GenBank/DDBJ whole genome shotgun (WGS) entry which is preliminary data.</text>
</comment>
<name>A0A4Q9R6F7_9GAMM</name>
<dbReference type="InterPro" id="IPR002347">
    <property type="entry name" value="SDR_fam"/>
</dbReference>
<dbReference type="InterPro" id="IPR050259">
    <property type="entry name" value="SDR"/>
</dbReference>
<feature type="domain" description="Ketoreductase" evidence="2">
    <location>
        <begin position="8"/>
        <end position="188"/>
    </location>
</feature>
<dbReference type="PRINTS" id="PR00080">
    <property type="entry name" value="SDRFAMILY"/>
</dbReference>
<sequence>MNTPLAGRTALVTGATQGIGRAIAVALAQAGARVWVNHLDRQPAADALLAEIAASGGEARAIQADVADAAQVAAMFAHILQAGDLDILVNNAGVILEKPFVDTDEADWAHVLGVDLHGVYRCCRHALRHMQVRQCGCIVNIASELGHLGRADYAAYCTAKAGVIGLTKSLAREFAPHIRINGVAPGPVDTPMVSAEHMSADMIAKESDIPAGRLGRPEEIAAAVLFLVSPGASFFHGQMLGANGGAWMGG</sequence>
<dbReference type="Pfam" id="PF13561">
    <property type="entry name" value="adh_short_C2"/>
    <property type="match status" value="1"/>
</dbReference>